<keyword evidence="3" id="KW-1185">Reference proteome</keyword>
<feature type="signal peptide" evidence="1">
    <location>
        <begin position="1"/>
        <end position="28"/>
    </location>
</feature>
<dbReference type="Gramene" id="OQU84549">
    <property type="protein sequence ID" value="OQU84549"/>
    <property type="gene ID" value="SORBI_3004G075301"/>
</dbReference>
<dbReference type="InParanoid" id="A0A1Z5RLU0"/>
<dbReference type="EMBL" id="CM000763">
    <property type="protein sequence ID" value="OQU84549.1"/>
    <property type="molecule type" value="Genomic_DNA"/>
</dbReference>
<feature type="chain" id="PRO_5012012399" description="Knottin scorpion toxin-like domain-containing protein" evidence="1">
    <location>
        <begin position="29"/>
        <end position="85"/>
    </location>
</feature>
<dbReference type="OMA" id="MAYACHE"/>
<reference evidence="2 3" key="1">
    <citation type="journal article" date="2009" name="Nature">
        <title>The Sorghum bicolor genome and the diversification of grasses.</title>
        <authorList>
            <person name="Paterson A.H."/>
            <person name="Bowers J.E."/>
            <person name="Bruggmann R."/>
            <person name="Dubchak I."/>
            <person name="Grimwood J."/>
            <person name="Gundlach H."/>
            <person name="Haberer G."/>
            <person name="Hellsten U."/>
            <person name="Mitros T."/>
            <person name="Poliakov A."/>
            <person name="Schmutz J."/>
            <person name="Spannagl M."/>
            <person name="Tang H."/>
            <person name="Wang X."/>
            <person name="Wicker T."/>
            <person name="Bharti A.K."/>
            <person name="Chapman J."/>
            <person name="Feltus F.A."/>
            <person name="Gowik U."/>
            <person name="Grigoriev I.V."/>
            <person name="Lyons E."/>
            <person name="Maher C.A."/>
            <person name="Martis M."/>
            <person name="Narechania A."/>
            <person name="Otillar R.P."/>
            <person name="Penning B.W."/>
            <person name="Salamov A.A."/>
            <person name="Wang Y."/>
            <person name="Zhang L."/>
            <person name="Carpita N.C."/>
            <person name="Freeling M."/>
            <person name="Gingle A.R."/>
            <person name="Hash C.T."/>
            <person name="Keller B."/>
            <person name="Klein P."/>
            <person name="Kresovich S."/>
            <person name="McCann M.C."/>
            <person name="Ming R."/>
            <person name="Peterson D.G."/>
            <person name="Mehboob-ur-Rahman"/>
            <person name="Ware D."/>
            <person name="Westhoff P."/>
            <person name="Mayer K.F."/>
            <person name="Messing J."/>
            <person name="Rokhsar D.S."/>
        </authorList>
    </citation>
    <scope>NUCLEOTIDE SEQUENCE [LARGE SCALE GENOMIC DNA]</scope>
    <source>
        <strain evidence="3">cv. BTx623</strain>
    </source>
</reference>
<proteinExistence type="predicted"/>
<dbReference type="Proteomes" id="UP000000768">
    <property type="component" value="Chromosome 4"/>
</dbReference>
<evidence type="ECO:0000256" key="1">
    <source>
        <dbReference type="SAM" id="SignalP"/>
    </source>
</evidence>
<evidence type="ECO:0000313" key="3">
    <source>
        <dbReference type="Proteomes" id="UP000000768"/>
    </source>
</evidence>
<evidence type="ECO:0000313" key="2">
    <source>
        <dbReference type="EMBL" id="OQU84549.1"/>
    </source>
</evidence>
<dbReference type="Gene3D" id="3.30.30.10">
    <property type="entry name" value="Knottin, scorpion toxin-like"/>
    <property type="match status" value="1"/>
</dbReference>
<organism evidence="2 3">
    <name type="scientific">Sorghum bicolor</name>
    <name type="common">Sorghum</name>
    <name type="synonym">Sorghum vulgare</name>
    <dbReference type="NCBI Taxonomy" id="4558"/>
    <lineage>
        <taxon>Eukaryota</taxon>
        <taxon>Viridiplantae</taxon>
        <taxon>Streptophyta</taxon>
        <taxon>Embryophyta</taxon>
        <taxon>Tracheophyta</taxon>
        <taxon>Spermatophyta</taxon>
        <taxon>Magnoliopsida</taxon>
        <taxon>Liliopsida</taxon>
        <taxon>Poales</taxon>
        <taxon>Poaceae</taxon>
        <taxon>PACMAD clade</taxon>
        <taxon>Panicoideae</taxon>
        <taxon>Andropogonodae</taxon>
        <taxon>Andropogoneae</taxon>
        <taxon>Sorghinae</taxon>
        <taxon>Sorghum</taxon>
    </lineage>
</organism>
<dbReference type="InterPro" id="IPR036574">
    <property type="entry name" value="Scorpion_toxin-like_sf"/>
</dbReference>
<protein>
    <recommendedName>
        <fullName evidence="4">Knottin scorpion toxin-like domain-containing protein</fullName>
    </recommendedName>
</protein>
<dbReference type="GO" id="GO:0006952">
    <property type="term" value="P:defense response"/>
    <property type="evidence" value="ECO:0000318"/>
    <property type="project" value="GO_Central"/>
</dbReference>
<gene>
    <name evidence="2" type="ORF">SORBI_3004G075301</name>
</gene>
<accession>A0A1Z5RLU0</accession>
<dbReference type="AlphaFoldDB" id="A0A1Z5RLU0"/>
<sequence>MASSGKNLSATLLLIIIVAAVCPLCSMARDNCEQKECRHLSGSYQGPCLGFIWETCSDVCQAESTNNAYGDCGCDFKCWCYTCMS</sequence>
<dbReference type="SMR" id="A0A1Z5RLU0"/>
<reference evidence="3" key="2">
    <citation type="journal article" date="2018" name="Plant J.">
        <title>The Sorghum bicolor reference genome: improved assembly, gene annotations, a transcriptome atlas, and signatures of genome organization.</title>
        <authorList>
            <person name="McCormick R.F."/>
            <person name="Truong S.K."/>
            <person name="Sreedasyam A."/>
            <person name="Jenkins J."/>
            <person name="Shu S."/>
            <person name="Sims D."/>
            <person name="Kennedy M."/>
            <person name="Amirebrahimi M."/>
            <person name="Weers B.D."/>
            <person name="McKinley B."/>
            <person name="Mattison A."/>
            <person name="Morishige D.T."/>
            <person name="Grimwood J."/>
            <person name="Schmutz J."/>
            <person name="Mullet J.E."/>
        </authorList>
    </citation>
    <scope>NUCLEOTIDE SEQUENCE [LARGE SCALE GENOMIC DNA]</scope>
    <source>
        <strain evidence="3">cv. BTx623</strain>
    </source>
</reference>
<name>A0A1Z5RLU0_SORBI</name>
<keyword evidence="1" id="KW-0732">Signal</keyword>
<evidence type="ECO:0008006" key="4">
    <source>
        <dbReference type="Google" id="ProtNLM"/>
    </source>
</evidence>